<dbReference type="PANTHER" id="PTHR47683">
    <property type="entry name" value="PSEUDOURIDINE SYNTHASE FAMILY PROTEIN-RELATED"/>
    <property type="match status" value="1"/>
</dbReference>
<evidence type="ECO:0000256" key="1">
    <source>
        <dbReference type="ARBA" id="ARBA00008348"/>
    </source>
</evidence>
<dbReference type="Pfam" id="PF01479">
    <property type="entry name" value="S4"/>
    <property type="match status" value="1"/>
</dbReference>
<evidence type="ECO:0000256" key="2">
    <source>
        <dbReference type="ARBA" id="ARBA00022884"/>
    </source>
</evidence>
<dbReference type="InterPro" id="IPR020103">
    <property type="entry name" value="PsdUridine_synth_cat_dom_sf"/>
</dbReference>
<keyword evidence="2 6" id="KW-0694">RNA-binding</keyword>
<evidence type="ECO:0000256" key="4">
    <source>
        <dbReference type="ARBA" id="ARBA00036749"/>
    </source>
</evidence>
<dbReference type="EC" id="5.4.99.-" evidence="7"/>
<dbReference type="Proteomes" id="UP000663444">
    <property type="component" value="Chromosome"/>
</dbReference>
<dbReference type="InterPro" id="IPR050343">
    <property type="entry name" value="RsuA_PseudoU_synthase"/>
</dbReference>
<keyword evidence="10" id="KW-1185">Reference proteome</keyword>
<dbReference type="InterPro" id="IPR020094">
    <property type="entry name" value="TruA/RsuA/RluB/E/F_N"/>
</dbReference>
<dbReference type="SUPFAM" id="SSF55120">
    <property type="entry name" value="Pseudouridine synthase"/>
    <property type="match status" value="1"/>
</dbReference>
<dbReference type="GO" id="GO:0000455">
    <property type="term" value="P:enzyme-directed rRNA pseudouridine synthesis"/>
    <property type="evidence" value="ECO:0007669"/>
    <property type="project" value="UniProtKB-ARBA"/>
</dbReference>
<keyword evidence="3 7" id="KW-0413">Isomerase</keyword>
<dbReference type="InterPro" id="IPR006145">
    <property type="entry name" value="PsdUridine_synth_RsuA/RluA"/>
</dbReference>
<comment type="catalytic activity">
    <reaction evidence="4">
        <text>uridine(516) in 16S rRNA = pseudouridine(516) in 16S rRNA</text>
        <dbReference type="Rhea" id="RHEA:38867"/>
        <dbReference type="Rhea" id="RHEA-COMP:10089"/>
        <dbReference type="Rhea" id="RHEA-COMP:10090"/>
        <dbReference type="ChEBI" id="CHEBI:65314"/>
        <dbReference type="ChEBI" id="CHEBI:65315"/>
        <dbReference type="EC" id="5.4.99.19"/>
    </reaction>
</comment>
<organism evidence="9 10">
    <name type="scientific">Azospira restricta</name>
    <dbReference type="NCBI Taxonomy" id="404405"/>
    <lineage>
        <taxon>Bacteria</taxon>
        <taxon>Pseudomonadati</taxon>
        <taxon>Pseudomonadota</taxon>
        <taxon>Betaproteobacteria</taxon>
        <taxon>Rhodocyclales</taxon>
        <taxon>Rhodocyclaceae</taxon>
        <taxon>Azospira</taxon>
    </lineage>
</organism>
<dbReference type="PROSITE" id="PS01149">
    <property type="entry name" value="PSI_RSU"/>
    <property type="match status" value="1"/>
</dbReference>
<evidence type="ECO:0000313" key="10">
    <source>
        <dbReference type="Proteomes" id="UP000663444"/>
    </source>
</evidence>
<dbReference type="SMART" id="SM00363">
    <property type="entry name" value="S4"/>
    <property type="match status" value="1"/>
</dbReference>
<protein>
    <recommendedName>
        <fullName evidence="7">Pseudouridine synthase</fullName>
        <ecNumber evidence="7">5.4.99.-</ecNumber>
    </recommendedName>
</protein>
<dbReference type="PANTHER" id="PTHR47683:SF4">
    <property type="entry name" value="PSEUDOURIDINE SYNTHASE"/>
    <property type="match status" value="1"/>
</dbReference>
<evidence type="ECO:0000256" key="5">
    <source>
        <dbReference type="ARBA" id="ARBA00037590"/>
    </source>
</evidence>
<name>A0A974SQ39_9RHOO</name>
<sequence length="236" mass="25805">MPTVPLERILHSQGFGSRKECRALIRHGRVAIAGEVVDDPFREVDPQGLVFSFDGKDWAYHAKAYLMLNKPAGYECSHQPKHHASVYALLPPPLNGRGVQSLGRLDEDTTGLLLFSDDGQFIHAISSGKRKVAKTYRVTAKHPLADEAIARLLAGVQLDDEPAPIAAAGCERVGEREILLTVTEGKYHQVKRMVAAVGNRVEALCRVAVGGLTLPADLAVGDWRWLSDDDLARLRA</sequence>
<proteinExistence type="inferred from homology"/>
<dbReference type="NCBIfam" id="TIGR00093">
    <property type="entry name" value="pseudouridine synthase"/>
    <property type="match status" value="1"/>
</dbReference>
<feature type="domain" description="RNA-binding S4" evidence="8">
    <location>
        <begin position="4"/>
        <end position="64"/>
    </location>
</feature>
<dbReference type="InterPro" id="IPR036986">
    <property type="entry name" value="S4_RNA-bd_sf"/>
</dbReference>
<dbReference type="AlphaFoldDB" id="A0A974SQ39"/>
<dbReference type="Gene3D" id="3.10.290.10">
    <property type="entry name" value="RNA-binding S4 domain"/>
    <property type="match status" value="1"/>
</dbReference>
<evidence type="ECO:0000256" key="6">
    <source>
        <dbReference type="PROSITE-ProRule" id="PRU00182"/>
    </source>
</evidence>
<reference evidence="9" key="1">
    <citation type="submission" date="2020-11" db="EMBL/GenBank/DDBJ databases">
        <title>Azospira restricta DSM 18626 genome sequence.</title>
        <authorList>
            <person name="Moe W.M."/>
        </authorList>
    </citation>
    <scope>NUCLEOTIDE SEQUENCE</scope>
    <source>
        <strain evidence="9">DSM 18626</strain>
    </source>
</reference>
<dbReference type="GO" id="GO:0003723">
    <property type="term" value="F:RNA binding"/>
    <property type="evidence" value="ECO:0007669"/>
    <property type="project" value="UniProtKB-KW"/>
</dbReference>
<dbReference type="SUPFAM" id="SSF55174">
    <property type="entry name" value="Alpha-L RNA-binding motif"/>
    <property type="match status" value="1"/>
</dbReference>
<dbReference type="InterPro" id="IPR042092">
    <property type="entry name" value="PsdUridine_s_RsuA/RluB/E/F_cat"/>
</dbReference>
<gene>
    <name evidence="9" type="ORF">IWH25_03210</name>
</gene>
<dbReference type="GO" id="GO:0160136">
    <property type="term" value="F:16S rRNA pseudouridine(516) synthase activity"/>
    <property type="evidence" value="ECO:0007669"/>
    <property type="project" value="UniProtKB-EC"/>
</dbReference>
<evidence type="ECO:0000313" key="9">
    <source>
        <dbReference type="EMBL" id="QRJ64375.1"/>
    </source>
</evidence>
<dbReference type="CDD" id="cd00165">
    <property type="entry name" value="S4"/>
    <property type="match status" value="1"/>
</dbReference>
<dbReference type="Gene3D" id="3.30.70.1560">
    <property type="entry name" value="Alpha-L RNA-binding motif"/>
    <property type="match status" value="1"/>
</dbReference>
<dbReference type="KEGG" id="ares:IWH25_03210"/>
<accession>A0A974SQ39</accession>
<dbReference type="InterPro" id="IPR002942">
    <property type="entry name" value="S4_RNA-bd"/>
</dbReference>
<dbReference type="RefSeq" id="WP_203387919.1">
    <property type="nucleotide sequence ID" value="NZ_CP064781.1"/>
</dbReference>
<dbReference type="Pfam" id="PF00849">
    <property type="entry name" value="PseudoU_synth_2"/>
    <property type="match status" value="1"/>
</dbReference>
<dbReference type="InterPro" id="IPR018496">
    <property type="entry name" value="PsdUridine_synth_RsuA/RluB_CS"/>
</dbReference>
<evidence type="ECO:0000256" key="7">
    <source>
        <dbReference type="RuleBase" id="RU003887"/>
    </source>
</evidence>
<dbReference type="PROSITE" id="PS50889">
    <property type="entry name" value="S4"/>
    <property type="match status" value="1"/>
</dbReference>
<evidence type="ECO:0000256" key="3">
    <source>
        <dbReference type="ARBA" id="ARBA00023235"/>
    </source>
</evidence>
<dbReference type="InterPro" id="IPR000748">
    <property type="entry name" value="PsdUridine_synth_RsuA/RluB/E/F"/>
</dbReference>
<comment type="similarity">
    <text evidence="1 7">Belongs to the pseudouridine synthase RsuA family.</text>
</comment>
<comment type="function">
    <text evidence="5">Responsible for synthesis of pseudouridine from uracil-516 in 16S ribosomal RNA.</text>
</comment>
<evidence type="ECO:0000259" key="8">
    <source>
        <dbReference type="SMART" id="SM00363"/>
    </source>
</evidence>
<dbReference type="Gene3D" id="3.30.70.580">
    <property type="entry name" value="Pseudouridine synthase I, catalytic domain, N-terminal subdomain"/>
    <property type="match status" value="1"/>
</dbReference>
<dbReference type="CDD" id="cd02553">
    <property type="entry name" value="PseudoU_synth_RsuA"/>
    <property type="match status" value="1"/>
</dbReference>
<dbReference type="EMBL" id="CP064781">
    <property type="protein sequence ID" value="QRJ64375.1"/>
    <property type="molecule type" value="Genomic_DNA"/>
</dbReference>